<dbReference type="Proteomes" id="UP001448207">
    <property type="component" value="Unassembled WGS sequence"/>
</dbReference>
<organism evidence="3 4">
    <name type="scientific">Phycomyces blakesleeanus</name>
    <dbReference type="NCBI Taxonomy" id="4837"/>
    <lineage>
        <taxon>Eukaryota</taxon>
        <taxon>Fungi</taxon>
        <taxon>Fungi incertae sedis</taxon>
        <taxon>Mucoromycota</taxon>
        <taxon>Mucoromycotina</taxon>
        <taxon>Mucoromycetes</taxon>
        <taxon>Mucorales</taxon>
        <taxon>Phycomycetaceae</taxon>
        <taxon>Phycomyces</taxon>
    </lineage>
</organism>
<sequence length="546" mass="62513">MLWPYRGNSQSRLGSYNLPPYNCVSRTVIYERNHEAIRSILQLIPTSANSLFVSIVRQTPHHRLSSADQAAFVKNALEIVEYAPVLRRQILSILIDHIVQIDAHIQIELDELEEDVDFETYNMDFDDDYQSDNSDNEDEEDDEEDDDDDDIESMYSDDDQENGNVDLKEQMKKIKSMVRKLDAMMVLVFRYFAKCAVQQPAHVKNELYTTLIDIFDRMILKTLKSRYTQFLIFYFCSLDVNAYSDSFVEHLIKNIMDPLRPGVTRISAAAYISSYVARAKFLEPLAIQRIIGTLCAWCEEYVATHDKNLQADVMKHDVFYAVMQAIMYIFCFRWRDLVLEDALDVSLEQEQEEIDVEKNNINIFGQSITTTTTINTNTNTATTNSTSSPSGLNVHIMSAAESGGVVRNWCRGLRNMPYLVMSRLNPLKVCSPAVVKQFAKLAHDTHFMYVYPILEKNKDLLITGVNADNGSSGGKNILQTVQTFFPFDPYKLESSKNFINNIYFEWIAEDDDEDSDEESEDESDGEMSAGLMAMSISPSPIHYMPQ</sequence>
<evidence type="ECO:0000256" key="1">
    <source>
        <dbReference type="ARBA" id="ARBA00010098"/>
    </source>
</evidence>
<evidence type="ECO:0000313" key="4">
    <source>
        <dbReference type="Proteomes" id="UP001448207"/>
    </source>
</evidence>
<protein>
    <submittedName>
        <fullName evidence="3">RNA polymerase I-specific transcription initiation factor RRN3</fullName>
    </submittedName>
</protein>
<name>A0ABR3AN06_PHYBL</name>
<dbReference type="PANTHER" id="PTHR12790:SF0">
    <property type="entry name" value="RNA POLYMERASE I-SPECIFIC TRANSCRIPTION INITIATION FACTOR RRN3-RELATED"/>
    <property type="match status" value="1"/>
</dbReference>
<dbReference type="PANTHER" id="PTHR12790">
    <property type="entry name" value="TRANSCRIPTION INITIATION FACTOR IA RRN3"/>
    <property type="match status" value="1"/>
</dbReference>
<comment type="caution">
    <text evidence="3">The sequence shown here is derived from an EMBL/GenBank/DDBJ whole genome shotgun (WGS) entry which is preliminary data.</text>
</comment>
<evidence type="ECO:0000313" key="3">
    <source>
        <dbReference type="EMBL" id="KAL0077336.1"/>
    </source>
</evidence>
<gene>
    <name evidence="3" type="ORF">J3Q64DRAFT_1811206</name>
</gene>
<dbReference type="EMBL" id="JBCLYO010000028">
    <property type="protein sequence ID" value="KAL0077336.1"/>
    <property type="molecule type" value="Genomic_DNA"/>
</dbReference>
<keyword evidence="3" id="KW-0396">Initiation factor</keyword>
<comment type="similarity">
    <text evidence="1">Belongs to the RRN3 family.</text>
</comment>
<reference evidence="3 4" key="1">
    <citation type="submission" date="2024-04" db="EMBL/GenBank/DDBJ databases">
        <title>Symmetric and asymmetric DNA N6-adenine methylation regulates different biological responses in Mucorales.</title>
        <authorList>
            <consortium name="Lawrence Berkeley National Laboratory"/>
            <person name="Lax C."/>
            <person name="Mondo S.J."/>
            <person name="Osorio-Concepcion M."/>
            <person name="Muszewska A."/>
            <person name="Corrochano-Luque M."/>
            <person name="Gutierrez G."/>
            <person name="Riley R."/>
            <person name="Lipzen A."/>
            <person name="Guo J."/>
            <person name="Hundley H."/>
            <person name="Amirebrahimi M."/>
            <person name="Ng V."/>
            <person name="Lorenzo-Gutierrez D."/>
            <person name="Binder U."/>
            <person name="Yang J."/>
            <person name="Song Y."/>
            <person name="Canovas D."/>
            <person name="Navarro E."/>
            <person name="Freitag M."/>
            <person name="Gabaldon T."/>
            <person name="Grigoriev I.V."/>
            <person name="Corrochano L.M."/>
            <person name="Nicolas F.E."/>
            <person name="Garre V."/>
        </authorList>
    </citation>
    <scope>NUCLEOTIDE SEQUENCE [LARGE SCALE GENOMIC DNA]</scope>
    <source>
        <strain evidence="3 4">L51</strain>
    </source>
</reference>
<proteinExistence type="inferred from homology"/>
<dbReference type="InterPro" id="IPR007991">
    <property type="entry name" value="RNA_pol_I_trans_ini_fac_RRN3"/>
</dbReference>
<feature type="region of interest" description="Disordered" evidence="2">
    <location>
        <begin position="123"/>
        <end position="165"/>
    </location>
</feature>
<keyword evidence="4" id="KW-1185">Reference proteome</keyword>
<feature type="compositionally biased region" description="Acidic residues" evidence="2">
    <location>
        <begin position="510"/>
        <end position="525"/>
    </location>
</feature>
<dbReference type="GO" id="GO:0003743">
    <property type="term" value="F:translation initiation factor activity"/>
    <property type="evidence" value="ECO:0007669"/>
    <property type="project" value="UniProtKB-KW"/>
</dbReference>
<accession>A0ABR3AN06</accession>
<dbReference type="Pfam" id="PF05327">
    <property type="entry name" value="RRN3"/>
    <property type="match status" value="1"/>
</dbReference>
<keyword evidence="3" id="KW-0648">Protein biosynthesis</keyword>
<feature type="region of interest" description="Disordered" evidence="2">
    <location>
        <begin position="510"/>
        <end position="546"/>
    </location>
</feature>
<feature type="compositionally biased region" description="Acidic residues" evidence="2">
    <location>
        <begin position="123"/>
        <end position="161"/>
    </location>
</feature>
<evidence type="ECO:0000256" key="2">
    <source>
        <dbReference type="SAM" id="MobiDB-lite"/>
    </source>
</evidence>